<dbReference type="InterPro" id="IPR029052">
    <property type="entry name" value="Metallo-depent_PP-like"/>
</dbReference>
<feature type="domain" description="Purple acid phosphatase C-terminal" evidence="1">
    <location>
        <begin position="4"/>
        <end position="54"/>
    </location>
</feature>
<proteinExistence type="predicted"/>
<dbReference type="Gene3D" id="3.60.21.10">
    <property type="match status" value="1"/>
</dbReference>
<dbReference type="PANTHER" id="PTHR45867">
    <property type="entry name" value="PURPLE ACID PHOSPHATASE"/>
    <property type="match status" value="1"/>
</dbReference>
<evidence type="ECO:0000313" key="2">
    <source>
        <dbReference type="Proteomes" id="UP000887575"/>
    </source>
</evidence>
<accession>A0AAF3EVW7</accession>
<dbReference type="Proteomes" id="UP000887575">
    <property type="component" value="Unassembled WGS sequence"/>
</dbReference>
<organism evidence="2 3">
    <name type="scientific">Mesorhabditis belari</name>
    <dbReference type="NCBI Taxonomy" id="2138241"/>
    <lineage>
        <taxon>Eukaryota</taxon>
        <taxon>Metazoa</taxon>
        <taxon>Ecdysozoa</taxon>
        <taxon>Nematoda</taxon>
        <taxon>Chromadorea</taxon>
        <taxon>Rhabditida</taxon>
        <taxon>Rhabditina</taxon>
        <taxon>Rhabditomorpha</taxon>
        <taxon>Rhabditoidea</taxon>
        <taxon>Rhabditidae</taxon>
        <taxon>Mesorhabditinae</taxon>
        <taxon>Mesorhabditis</taxon>
    </lineage>
</organism>
<evidence type="ECO:0000313" key="3">
    <source>
        <dbReference type="WBParaSite" id="MBELARI_LOCUS18347"/>
    </source>
</evidence>
<dbReference type="Pfam" id="PF14008">
    <property type="entry name" value="Metallophos_C"/>
    <property type="match status" value="1"/>
</dbReference>
<dbReference type="AlphaFoldDB" id="A0AAF3EVW7"/>
<dbReference type="PANTHER" id="PTHR45867:SF3">
    <property type="entry name" value="ACID PHOSPHATASE TYPE 7"/>
    <property type="match status" value="1"/>
</dbReference>
<name>A0AAF3EVW7_9BILA</name>
<reference evidence="3" key="1">
    <citation type="submission" date="2024-02" db="UniProtKB">
        <authorList>
            <consortium name="WormBaseParasite"/>
        </authorList>
    </citation>
    <scope>IDENTIFICATION</scope>
</reference>
<protein>
    <submittedName>
        <fullName evidence="3">Iron/zinc purple acid phosphatase-like C-terminal domain-containing protein</fullName>
    </submittedName>
</protein>
<sequence length="101" mass="11813">MQKGCRENTDPFVRHPPPWSALRSSNYGFSLMQVHNATHLHFQQVAAAKEEVDDDFWLIKNSHGPMGREEKKKLKRHGTHIPHDYCHHESHCKNYHPNGHL</sequence>
<keyword evidence="2" id="KW-1185">Reference proteome</keyword>
<evidence type="ECO:0000259" key="1">
    <source>
        <dbReference type="Pfam" id="PF14008"/>
    </source>
</evidence>
<dbReference type="InterPro" id="IPR025733">
    <property type="entry name" value="PAPs_C"/>
</dbReference>
<dbReference type="WBParaSite" id="MBELARI_LOCUS18347">
    <property type="protein sequence ID" value="MBELARI_LOCUS18347"/>
    <property type="gene ID" value="MBELARI_LOCUS18347"/>
</dbReference>